<accession>A0A8C7ZZ24</accession>
<protein>
    <submittedName>
        <fullName evidence="1">Uncharacterized protein</fullName>
    </submittedName>
</protein>
<reference evidence="1" key="1">
    <citation type="submission" date="2025-08" db="UniProtKB">
        <authorList>
            <consortium name="Ensembl"/>
        </authorList>
    </citation>
    <scope>IDENTIFICATION</scope>
</reference>
<dbReference type="Proteomes" id="UP000694383">
    <property type="component" value="Unplaced"/>
</dbReference>
<keyword evidence="2" id="KW-1185">Reference proteome</keyword>
<name>A0A8C7ZZ24_9TELE</name>
<proteinExistence type="predicted"/>
<evidence type="ECO:0000313" key="1">
    <source>
        <dbReference type="Ensembl" id="ENSOSIP00000050680.1"/>
    </source>
</evidence>
<reference evidence="1" key="2">
    <citation type="submission" date="2025-09" db="UniProtKB">
        <authorList>
            <consortium name="Ensembl"/>
        </authorList>
    </citation>
    <scope>IDENTIFICATION</scope>
</reference>
<sequence length="60" mass="6966">MFLAFIKFIFKETLKTASYNCNRKYLFMKEEVKKSLKQVPVGLPRGCVSMISRYSCPTHG</sequence>
<evidence type="ECO:0000313" key="2">
    <source>
        <dbReference type="Proteomes" id="UP000694383"/>
    </source>
</evidence>
<organism evidence="1 2">
    <name type="scientific">Oryzias sinensis</name>
    <name type="common">Chinese medaka</name>
    <dbReference type="NCBI Taxonomy" id="183150"/>
    <lineage>
        <taxon>Eukaryota</taxon>
        <taxon>Metazoa</taxon>
        <taxon>Chordata</taxon>
        <taxon>Craniata</taxon>
        <taxon>Vertebrata</taxon>
        <taxon>Euteleostomi</taxon>
        <taxon>Actinopterygii</taxon>
        <taxon>Neopterygii</taxon>
        <taxon>Teleostei</taxon>
        <taxon>Neoteleostei</taxon>
        <taxon>Acanthomorphata</taxon>
        <taxon>Ovalentaria</taxon>
        <taxon>Atherinomorphae</taxon>
        <taxon>Beloniformes</taxon>
        <taxon>Adrianichthyidae</taxon>
        <taxon>Oryziinae</taxon>
        <taxon>Oryzias</taxon>
    </lineage>
</organism>
<dbReference type="Ensembl" id="ENSOSIT00000053222.1">
    <property type="protein sequence ID" value="ENSOSIP00000050680.1"/>
    <property type="gene ID" value="ENSOSIG00000023594.1"/>
</dbReference>
<dbReference type="AlphaFoldDB" id="A0A8C7ZZ24"/>